<dbReference type="AlphaFoldDB" id="A0AAW0B299"/>
<accession>A0AAW0B299</accession>
<evidence type="ECO:0000313" key="2">
    <source>
        <dbReference type="Proteomes" id="UP001383192"/>
    </source>
</evidence>
<gene>
    <name evidence="1" type="ORF">VNI00_017991</name>
</gene>
<proteinExistence type="predicted"/>
<protein>
    <submittedName>
        <fullName evidence="1">Uncharacterized protein</fullName>
    </submittedName>
</protein>
<keyword evidence="2" id="KW-1185">Reference proteome</keyword>
<evidence type="ECO:0000313" key="1">
    <source>
        <dbReference type="EMBL" id="KAK7019691.1"/>
    </source>
</evidence>
<dbReference type="EMBL" id="JAYKXP010000203">
    <property type="protein sequence ID" value="KAK7019691.1"/>
    <property type="molecule type" value="Genomic_DNA"/>
</dbReference>
<name>A0AAW0B299_9AGAR</name>
<comment type="caution">
    <text evidence="1">The sequence shown here is derived from an EMBL/GenBank/DDBJ whole genome shotgun (WGS) entry which is preliminary data.</text>
</comment>
<dbReference type="Proteomes" id="UP001383192">
    <property type="component" value="Unassembled WGS sequence"/>
</dbReference>
<sequence length="68" mass="7859">DDSSDEMVLRADAVKEGYSFVPPEKTAKVWKQKAYDRFLEEAKRGYMVLVFQLASCGQKSIAWRWINA</sequence>
<reference evidence="1 2" key="1">
    <citation type="submission" date="2024-01" db="EMBL/GenBank/DDBJ databases">
        <title>A draft genome for a cacao thread blight-causing isolate of Paramarasmius palmivorus.</title>
        <authorList>
            <person name="Baruah I.K."/>
            <person name="Bukari Y."/>
            <person name="Amoako-Attah I."/>
            <person name="Meinhardt L.W."/>
            <person name="Bailey B.A."/>
            <person name="Cohen S.P."/>
        </authorList>
    </citation>
    <scope>NUCLEOTIDE SEQUENCE [LARGE SCALE GENOMIC DNA]</scope>
    <source>
        <strain evidence="1 2">GH-12</strain>
    </source>
</reference>
<feature type="non-terminal residue" evidence="1">
    <location>
        <position position="1"/>
    </location>
</feature>
<organism evidence="1 2">
    <name type="scientific">Paramarasmius palmivorus</name>
    <dbReference type="NCBI Taxonomy" id="297713"/>
    <lineage>
        <taxon>Eukaryota</taxon>
        <taxon>Fungi</taxon>
        <taxon>Dikarya</taxon>
        <taxon>Basidiomycota</taxon>
        <taxon>Agaricomycotina</taxon>
        <taxon>Agaricomycetes</taxon>
        <taxon>Agaricomycetidae</taxon>
        <taxon>Agaricales</taxon>
        <taxon>Marasmiineae</taxon>
        <taxon>Marasmiaceae</taxon>
        <taxon>Paramarasmius</taxon>
    </lineage>
</organism>